<dbReference type="Gene3D" id="3.90.1420.10">
    <property type="entry name" value="Rubisco LSMT, substrate-binding domain"/>
    <property type="match status" value="1"/>
</dbReference>
<evidence type="ECO:0000256" key="4">
    <source>
        <dbReference type="PIRNR" id="PIRNR011771"/>
    </source>
</evidence>
<dbReference type="Proteomes" id="UP000250043">
    <property type="component" value="Unassembled WGS sequence"/>
</dbReference>
<feature type="region of interest" description="Disordered" evidence="5">
    <location>
        <begin position="194"/>
        <end position="260"/>
    </location>
</feature>
<dbReference type="PANTHER" id="PTHR13271:SF34">
    <property type="entry name" value="N-LYSINE METHYLTRANSFERASE SETD6"/>
    <property type="match status" value="1"/>
</dbReference>
<proteinExistence type="inferred from homology"/>
<dbReference type="InterPro" id="IPR015353">
    <property type="entry name" value="Rubisco_LSMT_subst-bd"/>
</dbReference>
<evidence type="ECO:0000256" key="2">
    <source>
        <dbReference type="ARBA" id="ARBA00022679"/>
    </source>
</evidence>
<comment type="function">
    <text evidence="4">S-adenosyl-L-methionine-dependent protein-lysine N-methyltransferase that monomethylates 60S ribosomal protein L42.</text>
</comment>
<dbReference type="GO" id="GO:0005634">
    <property type="term" value="C:nucleus"/>
    <property type="evidence" value="ECO:0007669"/>
    <property type="project" value="UniProtKB-SubCell"/>
</dbReference>
<dbReference type="AlphaFoldDB" id="A0A8E2DJI1"/>
<dbReference type="GO" id="GO:0016279">
    <property type="term" value="F:protein-lysine N-methyltransferase activity"/>
    <property type="evidence" value="ECO:0007669"/>
    <property type="project" value="UniProtKB-UniRule"/>
</dbReference>
<evidence type="ECO:0000259" key="6">
    <source>
        <dbReference type="PROSITE" id="PS50280"/>
    </source>
</evidence>
<dbReference type="Pfam" id="PF00856">
    <property type="entry name" value="SET"/>
    <property type="match status" value="1"/>
</dbReference>
<dbReference type="InterPro" id="IPR011383">
    <property type="entry name" value="N-lys_methylase_SETD6"/>
</dbReference>
<reference evidence="7 8" key="1">
    <citation type="submission" date="2016-07" db="EMBL/GenBank/DDBJ databases">
        <title>Draft genome of the white-rot fungus Obba rivulosa 3A-2.</title>
        <authorList>
            <consortium name="DOE Joint Genome Institute"/>
            <person name="Miettinen O."/>
            <person name="Riley R."/>
            <person name="Acob R."/>
            <person name="Barry K."/>
            <person name="Cullen D."/>
            <person name="De Vries R."/>
            <person name="Hainaut M."/>
            <person name="Hatakka A."/>
            <person name="Henrissat B."/>
            <person name="Hilden K."/>
            <person name="Kuo R."/>
            <person name="Labutti K."/>
            <person name="Lipzen A."/>
            <person name="Makela M.R."/>
            <person name="Sandor L."/>
            <person name="Spatafora J.W."/>
            <person name="Grigoriev I.V."/>
            <person name="Hibbett D.S."/>
        </authorList>
    </citation>
    <scope>NUCLEOTIDE SEQUENCE [LARGE SCALE GENOMIC DNA]</scope>
    <source>
        <strain evidence="7 8">3A-2</strain>
    </source>
</reference>
<keyword evidence="3 4" id="KW-0949">S-adenosyl-L-methionine</keyword>
<dbReference type="PROSITE" id="PS50280">
    <property type="entry name" value="SET"/>
    <property type="match status" value="1"/>
</dbReference>
<feature type="compositionally biased region" description="Basic and acidic residues" evidence="5">
    <location>
        <begin position="499"/>
        <end position="514"/>
    </location>
</feature>
<feature type="compositionally biased region" description="Acidic residues" evidence="5">
    <location>
        <begin position="230"/>
        <end position="239"/>
    </location>
</feature>
<dbReference type="InterPro" id="IPR046341">
    <property type="entry name" value="SET_dom_sf"/>
</dbReference>
<keyword evidence="4" id="KW-0539">Nucleus</keyword>
<dbReference type="Gene3D" id="3.90.1410.10">
    <property type="entry name" value="set domain protein methyltransferase, domain 1"/>
    <property type="match status" value="2"/>
</dbReference>
<dbReference type="OrthoDB" id="341421at2759"/>
<comment type="subcellular location">
    <subcellularLocation>
        <location evidence="4">Nucleus</location>
    </subcellularLocation>
</comment>
<evidence type="ECO:0000313" key="8">
    <source>
        <dbReference type="Proteomes" id="UP000250043"/>
    </source>
</evidence>
<dbReference type="PIRSF" id="PIRSF011771">
    <property type="entry name" value="RMS1_SET"/>
    <property type="match status" value="1"/>
</dbReference>
<feature type="region of interest" description="Disordered" evidence="5">
    <location>
        <begin position="489"/>
        <end position="514"/>
    </location>
</feature>
<dbReference type="SUPFAM" id="SSF82199">
    <property type="entry name" value="SET domain"/>
    <property type="match status" value="1"/>
</dbReference>
<feature type="compositionally biased region" description="Acidic residues" evidence="5">
    <location>
        <begin position="248"/>
        <end position="260"/>
    </location>
</feature>
<organism evidence="7 8">
    <name type="scientific">Obba rivulosa</name>
    <dbReference type="NCBI Taxonomy" id="1052685"/>
    <lineage>
        <taxon>Eukaryota</taxon>
        <taxon>Fungi</taxon>
        <taxon>Dikarya</taxon>
        <taxon>Basidiomycota</taxon>
        <taxon>Agaricomycotina</taxon>
        <taxon>Agaricomycetes</taxon>
        <taxon>Polyporales</taxon>
        <taxon>Gelatoporiaceae</taxon>
        <taxon>Obba</taxon>
    </lineage>
</organism>
<dbReference type="EC" id="2.1.1.-" evidence="4"/>
<evidence type="ECO:0000256" key="5">
    <source>
        <dbReference type="SAM" id="MobiDB-lite"/>
    </source>
</evidence>
<comment type="similarity">
    <text evidence="4">Belongs to the class V-like SAM-binding methyltransferase superfamily. Histone-lysine methyltransferase family. SETD6 subfamily.</text>
</comment>
<dbReference type="EMBL" id="KV722470">
    <property type="protein sequence ID" value="OCH87879.1"/>
    <property type="molecule type" value="Genomic_DNA"/>
</dbReference>
<dbReference type="InterPro" id="IPR036464">
    <property type="entry name" value="Rubisco_LSMT_subst-bd_sf"/>
</dbReference>
<dbReference type="InterPro" id="IPR001214">
    <property type="entry name" value="SET_dom"/>
</dbReference>
<gene>
    <name evidence="7" type="ORF">OBBRIDRAFT_889498</name>
</gene>
<evidence type="ECO:0000313" key="7">
    <source>
        <dbReference type="EMBL" id="OCH87879.1"/>
    </source>
</evidence>
<protein>
    <recommendedName>
        <fullName evidence="4">Ribosomal lysine N-methyltransferase 4</fullName>
        <ecNumber evidence="4">2.1.1.-</ecNumber>
    </recommendedName>
</protein>
<dbReference type="SUPFAM" id="SSF81822">
    <property type="entry name" value="RuBisCo LSMT C-terminal, substrate-binding domain"/>
    <property type="match status" value="1"/>
</dbReference>
<dbReference type="Pfam" id="PF09273">
    <property type="entry name" value="Rubis-subs-bind"/>
    <property type="match status" value="1"/>
</dbReference>
<accession>A0A8E2DJI1</accession>
<name>A0A8E2DJI1_9APHY</name>
<keyword evidence="2 4" id="KW-0808">Transferase</keyword>
<dbReference type="InterPro" id="IPR050600">
    <property type="entry name" value="SETD3_SETD6_MTase"/>
</dbReference>
<dbReference type="GO" id="GO:0032259">
    <property type="term" value="P:methylation"/>
    <property type="evidence" value="ECO:0007669"/>
    <property type="project" value="UniProtKB-KW"/>
</dbReference>
<evidence type="ECO:0000256" key="3">
    <source>
        <dbReference type="ARBA" id="ARBA00022691"/>
    </source>
</evidence>
<evidence type="ECO:0000256" key="1">
    <source>
        <dbReference type="ARBA" id="ARBA00022603"/>
    </source>
</evidence>
<sequence length="514" mass="58059">MASEALNLESFESWFRDQGGELDASAMGFAIFADSGRGAIALRDIPEGHTLFCIPRDLTLSLRTSSLPAKFGKDVWKHHELHNGWAGLMLCMMWEESLGASSKWSGYLSSLPTAFTTPMFWTEEDIQELKGTAVVGKIGRDDAERDYHQKLIPAMKSRPDLFPEELIPQYYSLERYHMMGSRILSRSFHVEPWKGEEDHEDEEEHSHADAPQSDDPNRMDVDSENPTGDAVEENAESQNDETSQLELALDEDSDEDEDVENPADVAMVPMADMLNARFESENAKLFYEERHLKMVTTKHIKAGEQIWNTYGDPPNSDLLRRYGHVDVVSLPPPLAGEGNPADVVEVRADLVVSSVRKIRKTAAGDIQSRVDFWLEEADDDTFILTTDCELPEELISFLRLLFLSKDEWNKTKSKGKLPKAKMEPELLPVIADVLKQRLAEYPTSIEEDERLLAPEHAQDLSFNKRNAVVVRLGEKRILRGALHKVEALLGSQKGKDKKRARENEADGRGKKAKR</sequence>
<dbReference type="PANTHER" id="PTHR13271">
    <property type="entry name" value="UNCHARACTERIZED PUTATIVE METHYLTRANSFERASE"/>
    <property type="match status" value="1"/>
</dbReference>
<feature type="domain" description="SET" evidence="6">
    <location>
        <begin position="6"/>
        <end position="311"/>
    </location>
</feature>
<keyword evidence="1 4" id="KW-0489">Methyltransferase</keyword>
<keyword evidence="8" id="KW-1185">Reference proteome</keyword>